<proteinExistence type="inferred from homology"/>
<keyword evidence="3 6" id="KW-0129">CBS domain</keyword>
<evidence type="ECO:0000313" key="9">
    <source>
        <dbReference type="EMBL" id="ADI18934.1"/>
    </source>
</evidence>
<dbReference type="PROSITE" id="PS51464">
    <property type="entry name" value="SIS"/>
    <property type="match status" value="1"/>
</dbReference>
<evidence type="ECO:0000256" key="3">
    <source>
        <dbReference type="ARBA" id="ARBA00023122"/>
    </source>
</evidence>
<feature type="site" description="Catalytically relevant" evidence="5">
    <location>
        <position position="185"/>
    </location>
</feature>
<name>E0XWZ3_9PROT</name>
<evidence type="ECO:0000256" key="2">
    <source>
        <dbReference type="ARBA" id="ARBA00022737"/>
    </source>
</evidence>
<comment type="similarity">
    <text evidence="1 4">Belongs to the SIS family. GutQ/KpsF subfamily.</text>
</comment>
<feature type="site" description="Catalytically relevant" evidence="5">
    <location>
        <position position="53"/>
    </location>
</feature>
<evidence type="ECO:0000259" key="8">
    <source>
        <dbReference type="PROSITE" id="PS51464"/>
    </source>
</evidence>
<dbReference type="NCBIfam" id="TIGR00393">
    <property type="entry name" value="kpsF"/>
    <property type="match status" value="1"/>
</dbReference>
<dbReference type="InterPro" id="IPR050986">
    <property type="entry name" value="GutQ/KpsF_isomerases"/>
</dbReference>
<dbReference type="GO" id="GO:1901135">
    <property type="term" value="P:carbohydrate derivative metabolic process"/>
    <property type="evidence" value="ECO:0007669"/>
    <property type="project" value="InterPro"/>
</dbReference>
<evidence type="ECO:0000259" key="7">
    <source>
        <dbReference type="PROSITE" id="PS51371"/>
    </source>
</evidence>
<dbReference type="InterPro" id="IPR001347">
    <property type="entry name" value="SIS_dom"/>
</dbReference>
<accession>E0XWZ3</accession>
<dbReference type="InterPro" id="IPR004800">
    <property type="entry name" value="KdsD/KpsF-type"/>
</dbReference>
<dbReference type="CDD" id="cd05014">
    <property type="entry name" value="SIS_Kpsf"/>
    <property type="match status" value="1"/>
</dbReference>
<dbReference type="AlphaFoldDB" id="E0XWZ3"/>
<dbReference type="Pfam" id="PF00571">
    <property type="entry name" value="CBS"/>
    <property type="match status" value="2"/>
</dbReference>
<feature type="domain" description="SIS" evidence="8">
    <location>
        <begin position="35"/>
        <end position="176"/>
    </location>
</feature>
<dbReference type="Gene3D" id="3.40.50.10490">
    <property type="entry name" value="Glucose-6-phosphate isomerase like protein, domain 1"/>
    <property type="match status" value="1"/>
</dbReference>
<feature type="site" description="Catalytically relevant" evidence="5">
    <location>
        <position position="105"/>
    </location>
</feature>
<dbReference type="SUPFAM" id="SSF53697">
    <property type="entry name" value="SIS domain"/>
    <property type="match status" value="1"/>
</dbReference>
<dbReference type="PANTHER" id="PTHR42745:SF1">
    <property type="entry name" value="ARABINOSE 5-PHOSPHATE ISOMERASE KDSD"/>
    <property type="match status" value="1"/>
</dbReference>
<evidence type="ECO:0000256" key="6">
    <source>
        <dbReference type="PROSITE-ProRule" id="PRU00703"/>
    </source>
</evidence>
<keyword evidence="9" id="KW-0413">Isomerase</keyword>
<feature type="domain" description="CBS" evidence="7">
    <location>
        <begin position="201"/>
        <end position="260"/>
    </location>
</feature>
<evidence type="ECO:0000256" key="1">
    <source>
        <dbReference type="ARBA" id="ARBA00008165"/>
    </source>
</evidence>
<feature type="domain" description="CBS" evidence="7">
    <location>
        <begin position="269"/>
        <end position="323"/>
    </location>
</feature>
<dbReference type="Pfam" id="PF01380">
    <property type="entry name" value="SIS"/>
    <property type="match status" value="1"/>
</dbReference>
<dbReference type="GO" id="GO:0097367">
    <property type="term" value="F:carbohydrate derivative binding"/>
    <property type="evidence" value="ECO:0007669"/>
    <property type="project" value="InterPro"/>
</dbReference>
<dbReference type="PANTHER" id="PTHR42745">
    <property type="match status" value="1"/>
</dbReference>
<reference evidence="9" key="1">
    <citation type="journal article" date="2011" name="Environ. Microbiol.">
        <title>Time-series analyses of Monterey Bay coastal microbial picoplankton using a 'genome proxy' microarray.</title>
        <authorList>
            <person name="Rich V.I."/>
            <person name="Pham V.D."/>
            <person name="Eppley J."/>
            <person name="Shi Y."/>
            <person name="DeLong E.F."/>
        </authorList>
    </citation>
    <scope>NUCLEOTIDE SEQUENCE</scope>
</reference>
<dbReference type="CDD" id="cd04604">
    <property type="entry name" value="CBS_pair_SIS_assoc"/>
    <property type="match status" value="1"/>
</dbReference>
<dbReference type="InterPro" id="IPR000644">
    <property type="entry name" value="CBS_dom"/>
</dbReference>
<organism evidence="9">
    <name type="scientific">uncultured SAR11 cluster bacterium HF0010_09O16</name>
    <dbReference type="NCBI Taxonomy" id="710725"/>
    <lineage>
        <taxon>Bacteria</taxon>
        <taxon>Pseudomonadati</taxon>
        <taxon>Pseudomonadota</taxon>
        <taxon>Alphaproteobacteria</taxon>
        <taxon>Candidatus Pelagibacterales</taxon>
        <taxon>environmental samples</taxon>
    </lineage>
</organism>
<evidence type="ECO:0000256" key="4">
    <source>
        <dbReference type="PIRNR" id="PIRNR004692"/>
    </source>
</evidence>
<sequence length="323" mass="35372">MKKKKYIKVAKEVIDLEIKALTKLKNNINDSFNLAVNQILKCQSKVILCGVGKSGLIANKIASTLSSVGTPSFYLSASDCSHGDMGGLSKKDILILISNSGETNELKNIIQFANRNKILLIGIVSQKNSVLYRSADIKLLIPKATEAGNIIPTSSTTSQLALGDALAIATMKHRKFNKKDFKKIHPAGSLGAQLKTVEDIMLKDKAIPFVNENLKLKDALKVLSSKKLGFLLVRDKKKLTTLGLISDGDIRRFSQKNQNLHNISVKEIMTKNPIGIDKDELAAKGLSLMADKKITSLCVYNKKNKLKTIGVLHIHNILQSNIS</sequence>
<dbReference type="InterPro" id="IPR046348">
    <property type="entry name" value="SIS_dom_sf"/>
</dbReference>
<dbReference type="PIRSF" id="PIRSF004692">
    <property type="entry name" value="KdsD_KpsF"/>
    <property type="match status" value="1"/>
</dbReference>
<dbReference type="GO" id="GO:0016853">
    <property type="term" value="F:isomerase activity"/>
    <property type="evidence" value="ECO:0007669"/>
    <property type="project" value="UniProtKB-KW"/>
</dbReference>
<keyword evidence="2" id="KW-0677">Repeat</keyword>
<feature type="site" description="Catalytically relevant" evidence="5">
    <location>
        <position position="146"/>
    </location>
</feature>
<dbReference type="GO" id="GO:0005975">
    <property type="term" value="P:carbohydrate metabolic process"/>
    <property type="evidence" value="ECO:0007669"/>
    <property type="project" value="InterPro"/>
</dbReference>
<dbReference type="PROSITE" id="PS51371">
    <property type="entry name" value="CBS"/>
    <property type="match status" value="2"/>
</dbReference>
<dbReference type="EMBL" id="GU474904">
    <property type="protein sequence ID" value="ADI18934.1"/>
    <property type="molecule type" value="Genomic_DNA"/>
</dbReference>
<dbReference type="Gene3D" id="3.10.580.10">
    <property type="entry name" value="CBS-domain"/>
    <property type="match status" value="1"/>
</dbReference>
<dbReference type="InterPro" id="IPR046342">
    <property type="entry name" value="CBS_dom_sf"/>
</dbReference>
<dbReference type="SUPFAM" id="SSF54631">
    <property type="entry name" value="CBS-domain pair"/>
    <property type="match status" value="1"/>
</dbReference>
<dbReference type="InterPro" id="IPR035474">
    <property type="entry name" value="SIS_Kpsf"/>
</dbReference>
<evidence type="ECO:0000256" key="5">
    <source>
        <dbReference type="PIRSR" id="PIRSR004692-3"/>
    </source>
</evidence>
<protein>
    <submittedName>
        <fullName evidence="9">Predicted sugar phosphate isomerase involved in capsule formation</fullName>
    </submittedName>
</protein>